<feature type="chain" id="PRO_5047524304" evidence="1">
    <location>
        <begin position="24"/>
        <end position="133"/>
    </location>
</feature>
<keyword evidence="3" id="KW-1185">Reference proteome</keyword>
<dbReference type="EMBL" id="JACJQB010000001">
    <property type="protein sequence ID" value="MBD2186772.1"/>
    <property type="molecule type" value="Genomic_DNA"/>
</dbReference>
<name>A0ABR7ZSK0_9CYAN</name>
<accession>A0ABR7ZSK0</accession>
<sequence length="133" mass="15519">MKIMISALTLLGAATTFVSSALADVSINIRFGSSPSFNRIYNPYRVNTRKPVYFNNYPTRYNRTYQNGFNNGFQRNIGSRRVIHQVVPNYNYSNSWNQPILPRVNYLSQFPNQIHSIYSPFPSRPSTRYIRVR</sequence>
<protein>
    <submittedName>
        <fullName evidence="2">Uncharacterized protein</fullName>
    </submittedName>
</protein>
<keyword evidence="1" id="KW-0732">Signal</keyword>
<dbReference type="RefSeq" id="WP_190401643.1">
    <property type="nucleotide sequence ID" value="NZ_JACJQB010000001.1"/>
</dbReference>
<evidence type="ECO:0000313" key="2">
    <source>
        <dbReference type="EMBL" id="MBD2186772.1"/>
    </source>
</evidence>
<dbReference type="Proteomes" id="UP000642094">
    <property type="component" value="Unassembled WGS sequence"/>
</dbReference>
<feature type="signal peptide" evidence="1">
    <location>
        <begin position="1"/>
        <end position="23"/>
    </location>
</feature>
<reference evidence="2 3" key="1">
    <citation type="journal article" date="2020" name="ISME J.">
        <title>Comparative genomics reveals insights into cyanobacterial evolution and habitat adaptation.</title>
        <authorList>
            <person name="Chen M.Y."/>
            <person name="Teng W.K."/>
            <person name="Zhao L."/>
            <person name="Hu C.X."/>
            <person name="Zhou Y.K."/>
            <person name="Han B.P."/>
            <person name="Song L.R."/>
            <person name="Shu W.S."/>
        </authorList>
    </citation>
    <scope>NUCLEOTIDE SEQUENCE [LARGE SCALE GENOMIC DNA]</scope>
    <source>
        <strain evidence="2 3">FACHB-723</strain>
    </source>
</reference>
<proteinExistence type="predicted"/>
<organism evidence="2 3">
    <name type="scientific">Pseudanabaena mucicola FACHB-723</name>
    <dbReference type="NCBI Taxonomy" id="2692860"/>
    <lineage>
        <taxon>Bacteria</taxon>
        <taxon>Bacillati</taxon>
        <taxon>Cyanobacteriota</taxon>
        <taxon>Cyanophyceae</taxon>
        <taxon>Pseudanabaenales</taxon>
        <taxon>Pseudanabaenaceae</taxon>
        <taxon>Pseudanabaena</taxon>
    </lineage>
</organism>
<evidence type="ECO:0000256" key="1">
    <source>
        <dbReference type="SAM" id="SignalP"/>
    </source>
</evidence>
<comment type="caution">
    <text evidence="2">The sequence shown here is derived from an EMBL/GenBank/DDBJ whole genome shotgun (WGS) entry which is preliminary data.</text>
</comment>
<evidence type="ECO:0000313" key="3">
    <source>
        <dbReference type="Proteomes" id="UP000642094"/>
    </source>
</evidence>
<gene>
    <name evidence="2" type="ORF">H6F41_01270</name>
</gene>